<dbReference type="EMBL" id="WJQU01000002">
    <property type="protein sequence ID" value="KAJ6641548.1"/>
    <property type="molecule type" value="Genomic_DNA"/>
</dbReference>
<accession>A0A9Q0S2G6</accession>
<organism evidence="2 3">
    <name type="scientific">Pseudolycoriella hygida</name>
    <dbReference type="NCBI Taxonomy" id="35572"/>
    <lineage>
        <taxon>Eukaryota</taxon>
        <taxon>Metazoa</taxon>
        <taxon>Ecdysozoa</taxon>
        <taxon>Arthropoda</taxon>
        <taxon>Hexapoda</taxon>
        <taxon>Insecta</taxon>
        <taxon>Pterygota</taxon>
        <taxon>Neoptera</taxon>
        <taxon>Endopterygota</taxon>
        <taxon>Diptera</taxon>
        <taxon>Nematocera</taxon>
        <taxon>Sciaroidea</taxon>
        <taxon>Sciaridae</taxon>
        <taxon>Pseudolycoriella</taxon>
    </lineage>
</organism>
<sequence length="88" mass="9649">MIVLIILCLIGTGTRFSAAADELSSEKVFSVANETSNADISNVKDVKMFEALGARWTFFPKTFAPLSETFALSKLLARTDRLHTKTPP</sequence>
<feature type="signal peptide" evidence="1">
    <location>
        <begin position="1"/>
        <end position="19"/>
    </location>
</feature>
<gene>
    <name evidence="2" type="ORF">Bhyg_06487</name>
</gene>
<keyword evidence="3" id="KW-1185">Reference proteome</keyword>
<protein>
    <submittedName>
        <fullName evidence="2">Uncharacterized protein</fullName>
    </submittedName>
</protein>
<reference evidence="2" key="1">
    <citation type="submission" date="2022-07" db="EMBL/GenBank/DDBJ databases">
        <authorList>
            <person name="Trinca V."/>
            <person name="Uliana J.V.C."/>
            <person name="Torres T.T."/>
            <person name="Ward R.J."/>
            <person name="Monesi N."/>
        </authorList>
    </citation>
    <scope>NUCLEOTIDE SEQUENCE</scope>
    <source>
        <strain evidence="2">HSMRA1968</strain>
        <tissue evidence="2">Whole embryos</tissue>
    </source>
</reference>
<dbReference type="AlphaFoldDB" id="A0A9Q0S2G6"/>
<evidence type="ECO:0000256" key="1">
    <source>
        <dbReference type="SAM" id="SignalP"/>
    </source>
</evidence>
<dbReference type="Proteomes" id="UP001151699">
    <property type="component" value="Chromosome B"/>
</dbReference>
<evidence type="ECO:0000313" key="2">
    <source>
        <dbReference type="EMBL" id="KAJ6641548.1"/>
    </source>
</evidence>
<comment type="caution">
    <text evidence="2">The sequence shown here is derived from an EMBL/GenBank/DDBJ whole genome shotgun (WGS) entry which is preliminary data.</text>
</comment>
<feature type="chain" id="PRO_5040370257" evidence="1">
    <location>
        <begin position="20"/>
        <end position="88"/>
    </location>
</feature>
<name>A0A9Q0S2G6_9DIPT</name>
<evidence type="ECO:0000313" key="3">
    <source>
        <dbReference type="Proteomes" id="UP001151699"/>
    </source>
</evidence>
<keyword evidence="1" id="KW-0732">Signal</keyword>
<proteinExistence type="predicted"/>